<dbReference type="GO" id="GO:0004350">
    <property type="term" value="F:glutamate-5-semialdehyde dehydrogenase activity"/>
    <property type="evidence" value="ECO:0007669"/>
    <property type="project" value="UniProtKB-UniRule"/>
</dbReference>
<dbReference type="PIRSF" id="PIRSF000151">
    <property type="entry name" value="GPR"/>
    <property type="match status" value="1"/>
</dbReference>
<dbReference type="NCBIfam" id="NF001221">
    <property type="entry name" value="PRK00197.1"/>
    <property type="match status" value="1"/>
</dbReference>
<dbReference type="EC" id="1.2.1.41" evidence="7"/>
<feature type="domain" description="Aldehyde dehydrogenase" evidence="8">
    <location>
        <begin position="8"/>
        <end position="284"/>
    </location>
</feature>
<evidence type="ECO:0000313" key="10">
    <source>
        <dbReference type="Proteomes" id="UP000823912"/>
    </source>
</evidence>
<reference evidence="9" key="1">
    <citation type="submission" date="2020-10" db="EMBL/GenBank/DDBJ databases">
        <authorList>
            <person name="Gilroy R."/>
        </authorList>
    </citation>
    <scope>NUCLEOTIDE SEQUENCE</scope>
    <source>
        <strain evidence="9">ChiSjej5B23-6657</strain>
    </source>
</reference>
<dbReference type="Gene3D" id="3.40.605.10">
    <property type="entry name" value="Aldehyde Dehydrogenase, Chain A, domain 1"/>
    <property type="match status" value="1"/>
</dbReference>
<dbReference type="EMBL" id="DVHM01000157">
    <property type="protein sequence ID" value="HIR71491.1"/>
    <property type="molecule type" value="Genomic_DNA"/>
</dbReference>
<organism evidence="9 10">
    <name type="scientific">Candidatus Pullilachnospira gallistercoris</name>
    <dbReference type="NCBI Taxonomy" id="2840911"/>
    <lineage>
        <taxon>Bacteria</taxon>
        <taxon>Bacillati</taxon>
        <taxon>Bacillota</taxon>
        <taxon>Clostridia</taxon>
        <taxon>Lachnospirales</taxon>
        <taxon>Lachnospiraceae</taxon>
        <taxon>Lachnospiraceae incertae sedis</taxon>
        <taxon>Candidatus Pullilachnospira</taxon>
    </lineage>
</organism>
<dbReference type="InterPro" id="IPR016162">
    <property type="entry name" value="Ald_DH_N"/>
</dbReference>
<evidence type="ECO:0000256" key="7">
    <source>
        <dbReference type="HAMAP-Rule" id="MF_00412"/>
    </source>
</evidence>
<dbReference type="AlphaFoldDB" id="A0A9D1JB95"/>
<evidence type="ECO:0000256" key="3">
    <source>
        <dbReference type="ARBA" id="ARBA00022650"/>
    </source>
</evidence>
<evidence type="ECO:0000313" key="9">
    <source>
        <dbReference type="EMBL" id="HIR71491.1"/>
    </source>
</evidence>
<dbReference type="NCBIfam" id="TIGR00407">
    <property type="entry name" value="proA"/>
    <property type="match status" value="1"/>
</dbReference>
<evidence type="ECO:0000256" key="2">
    <source>
        <dbReference type="ARBA" id="ARBA00022605"/>
    </source>
</evidence>
<feature type="domain" description="Aldehyde dehydrogenase" evidence="8">
    <location>
        <begin position="314"/>
        <end position="376"/>
    </location>
</feature>
<comment type="similarity">
    <text evidence="7">Belongs to the gamma-glutamyl phosphate reductase family.</text>
</comment>
<keyword evidence="2 7" id="KW-0028">Amino-acid biosynthesis</keyword>
<dbReference type="Gene3D" id="3.40.309.10">
    <property type="entry name" value="Aldehyde Dehydrogenase, Chain A, domain 2"/>
    <property type="match status" value="1"/>
</dbReference>
<comment type="catalytic activity">
    <reaction evidence="6 7">
        <text>L-glutamate 5-semialdehyde + phosphate + NADP(+) = L-glutamyl 5-phosphate + NADPH + H(+)</text>
        <dbReference type="Rhea" id="RHEA:19541"/>
        <dbReference type="ChEBI" id="CHEBI:15378"/>
        <dbReference type="ChEBI" id="CHEBI:43474"/>
        <dbReference type="ChEBI" id="CHEBI:57783"/>
        <dbReference type="ChEBI" id="CHEBI:58066"/>
        <dbReference type="ChEBI" id="CHEBI:58274"/>
        <dbReference type="ChEBI" id="CHEBI:58349"/>
        <dbReference type="EC" id="1.2.1.41"/>
    </reaction>
</comment>
<dbReference type="GO" id="GO:0055129">
    <property type="term" value="P:L-proline biosynthetic process"/>
    <property type="evidence" value="ECO:0007669"/>
    <property type="project" value="UniProtKB-UniRule"/>
</dbReference>
<sequence length="414" mass="45283">MELMEIGKTAREMKYELAKLSTEKKNQGILAAAEGLERDADRILAANAVDMENGKKRQMPQGLLDRLLLTEDRIHQMAEGLRQVVALPDPIGEMLGSTRRPNGLEIGKRRVPIGVVGVIYEARPNVTADVFGLCFKTGNAVILKGGSDAISSNKAIVESIQRSLESCGLMPNSVQLIEDTSRATTEKFMKMNEYVDLLIPRGGAGLIRTVVENATIPVIETGTGNCHIYVDETADLAMACDIVENAKTQRIGVCNACESLVVHEDIAGAFLPMLEARLRAKQVEIRSDSRAGQYLKESVPATEEDWGKEYLDLIISVKTVSDIDEAIRHINTYNTGHSDAIVTTSYAHARQFLDEIDAACVYVNASTRFTDGFEFGFGAEIGISTQKLHARGPMGLEALTSTKYIIYGNGQIRE</sequence>
<evidence type="ECO:0000259" key="8">
    <source>
        <dbReference type="Pfam" id="PF00171"/>
    </source>
</evidence>
<keyword evidence="5 7" id="KW-0560">Oxidoreductase</keyword>
<dbReference type="InterPro" id="IPR015590">
    <property type="entry name" value="Aldehyde_DH_dom"/>
</dbReference>
<evidence type="ECO:0000256" key="6">
    <source>
        <dbReference type="ARBA" id="ARBA00049024"/>
    </source>
</evidence>
<keyword evidence="3 7" id="KW-0641">Proline biosynthesis</keyword>
<dbReference type="PANTHER" id="PTHR11063">
    <property type="entry name" value="GLUTAMATE SEMIALDEHYDE DEHYDROGENASE"/>
    <property type="match status" value="1"/>
</dbReference>
<dbReference type="Proteomes" id="UP000823912">
    <property type="component" value="Unassembled WGS sequence"/>
</dbReference>
<dbReference type="InterPro" id="IPR016163">
    <property type="entry name" value="Ald_DH_C"/>
</dbReference>
<dbReference type="GO" id="GO:0050661">
    <property type="term" value="F:NADP binding"/>
    <property type="evidence" value="ECO:0007669"/>
    <property type="project" value="InterPro"/>
</dbReference>
<proteinExistence type="inferred from homology"/>
<protein>
    <recommendedName>
        <fullName evidence="7">Gamma-glutamyl phosphate reductase</fullName>
        <shortName evidence="7">GPR</shortName>
        <ecNumber evidence="7">1.2.1.41</ecNumber>
    </recommendedName>
    <alternativeName>
        <fullName evidence="7">Glutamate-5-semialdehyde dehydrogenase</fullName>
    </alternativeName>
    <alternativeName>
        <fullName evidence="7">Glutamyl-gamma-semialdehyde dehydrogenase</fullName>
        <shortName evidence="7">GSA dehydrogenase</shortName>
    </alternativeName>
</protein>
<dbReference type="SUPFAM" id="SSF53720">
    <property type="entry name" value="ALDH-like"/>
    <property type="match status" value="1"/>
</dbReference>
<comment type="subcellular location">
    <subcellularLocation>
        <location evidence="7">Cytoplasm</location>
    </subcellularLocation>
</comment>
<keyword evidence="4 7" id="KW-0521">NADP</keyword>
<accession>A0A9D1JB95</accession>
<keyword evidence="7" id="KW-0963">Cytoplasm</keyword>
<dbReference type="Pfam" id="PF00171">
    <property type="entry name" value="Aldedh"/>
    <property type="match status" value="2"/>
</dbReference>
<evidence type="ECO:0000256" key="4">
    <source>
        <dbReference type="ARBA" id="ARBA00022857"/>
    </source>
</evidence>
<comment type="caution">
    <text evidence="9">The sequence shown here is derived from an EMBL/GenBank/DDBJ whole genome shotgun (WGS) entry which is preliminary data.</text>
</comment>
<dbReference type="CDD" id="cd07079">
    <property type="entry name" value="ALDH_F18-19_ProA-GPR"/>
    <property type="match status" value="1"/>
</dbReference>
<dbReference type="GO" id="GO:0005737">
    <property type="term" value="C:cytoplasm"/>
    <property type="evidence" value="ECO:0007669"/>
    <property type="project" value="UniProtKB-SubCell"/>
</dbReference>
<dbReference type="HAMAP" id="MF_00412">
    <property type="entry name" value="ProA"/>
    <property type="match status" value="1"/>
</dbReference>
<dbReference type="InterPro" id="IPR000965">
    <property type="entry name" value="GPR_dom"/>
</dbReference>
<dbReference type="InterPro" id="IPR020593">
    <property type="entry name" value="G-glutamylP_reductase_CS"/>
</dbReference>
<comment type="function">
    <text evidence="7">Catalyzes the NADPH-dependent reduction of L-glutamate 5-phosphate into L-glutamate 5-semialdehyde and phosphate. The product spontaneously undergoes cyclization to form 1-pyrroline-5-carboxylate.</text>
</comment>
<name>A0A9D1JB95_9FIRM</name>
<dbReference type="InterPro" id="IPR016161">
    <property type="entry name" value="Ald_DH/histidinol_DH"/>
</dbReference>
<dbReference type="FunFam" id="3.40.309.10:FF:000006">
    <property type="entry name" value="Gamma-glutamyl phosphate reductase"/>
    <property type="match status" value="1"/>
</dbReference>
<evidence type="ECO:0000256" key="1">
    <source>
        <dbReference type="ARBA" id="ARBA00004985"/>
    </source>
</evidence>
<evidence type="ECO:0000256" key="5">
    <source>
        <dbReference type="ARBA" id="ARBA00023002"/>
    </source>
</evidence>
<gene>
    <name evidence="7" type="primary">proA</name>
    <name evidence="9" type="ORF">IAA55_09445</name>
</gene>
<dbReference type="PROSITE" id="PS01223">
    <property type="entry name" value="PROA"/>
    <property type="match status" value="1"/>
</dbReference>
<comment type="pathway">
    <text evidence="1 7">Amino-acid biosynthesis; L-proline biosynthesis; L-glutamate 5-semialdehyde from L-glutamate: step 2/2.</text>
</comment>
<dbReference type="PANTHER" id="PTHR11063:SF8">
    <property type="entry name" value="DELTA-1-PYRROLINE-5-CARBOXYLATE SYNTHASE"/>
    <property type="match status" value="1"/>
</dbReference>
<dbReference type="InterPro" id="IPR012134">
    <property type="entry name" value="Glu-5-SA_DH"/>
</dbReference>
<reference evidence="9" key="2">
    <citation type="journal article" date="2021" name="PeerJ">
        <title>Extensive microbial diversity within the chicken gut microbiome revealed by metagenomics and culture.</title>
        <authorList>
            <person name="Gilroy R."/>
            <person name="Ravi A."/>
            <person name="Getino M."/>
            <person name="Pursley I."/>
            <person name="Horton D.L."/>
            <person name="Alikhan N.F."/>
            <person name="Baker D."/>
            <person name="Gharbi K."/>
            <person name="Hall N."/>
            <person name="Watson M."/>
            <person name="Adriaenssens E.M."/>
            <person name="Foster-Nyarko E."/>
            <person name="Jarju S."/>
            <person name="Secka A."/>
            <person name="Antonio M."/>
            <person name="Oren A."/>
            <person name="Chaudhuri R.R."/>
            <person name="La Ragione R."/>
            <person name="Hildebrand F."/>
            <person name="Pallen M.J."/>
        </authorList>
    </citation>
    <scope>NUCLEOTIDE SEQUENCE</scope>
    <source>
        <strain evidence="9">ChiSjej5B23-6657</strain>
    </source>
</reference>